<evidence type="ECO:0000313" key="2">
    <source>
        <dbReference type="Proteomes" id="UP001187315"/>
    </source>
</evidence>
<accession>A0AA88NAT6</accession>
<dbReference type="Proteomes" id="UP001187315">
    <property type="component" value="Unassembled WGS sequence"/>
</dbReference>
<organism evidence="1 2">
    <name type="scientific">Tachysurus vachellii</name>
    <name type="common">Darkbarbel catfish</name>
    <name type="synonym">Pelteobagrus vachellii</name>
    <dbReference type="NCBI Taxonomy" id="175792"/>
    <lineage>
        <taxon>Eukaryota</taxon>
        <taxon>Metazoa</taxon>
        <taxon>Chordata</taxon>
        <taxon>Craniata</taxon>
        <taxon>Vertebrata</taxon>
        <taxon>Euteleostomi</taxon>
        <taxon>Actinopterygii</taxon>
        <taxon>Neopterygii</taxon>
        <taxon>Teleostei</taxon>
        <taxon>Ostariophysi</taxon>
        <taxon>Siluriformes</taxon>
        <taxon>Bagridae</taxon>
        <taxon>Tachysurus</taxon>
    </lineage>
</organism>
<sequence length="69" mass="7935">MFRTDIVRVLSKNVYSTRQICLIHRVILIHIQTVEKTPPLPRPQASSELLPSNRYKRTGLQFVQSEGAC</sequence>
<dbReference type="AlphaFoldDB" id="A0AA88NAT6"/>
<dbReference type="EMBL" id="JAVHJS010000006">
    <property type="protein sequence ID" value="KAK2855427.1"/>
    <property type="molecule type" value="Genomic_DNA"/>
</dbReference>
<protein>
    <submittedName>
        <fullName evidence="1">Uncharacterized protein</fullName>
    </submittedName>
</protein>
<keyword evidence="2" id="KW-1185">Reference proteome</keyword>
<gene>
    <name evidence="1" type="ORF">Q7C36_007296</name>
</gene>
<comment type="caution">
    <text evidence="1">The sequence shown here is derived from an EMBL/GenBank/DDBJ whole genome shotgun (WGS) entry which is preliminary data.</text>
</comment>
<reference evidence="1" key="1">
    <citation type="submission" date="2023-08" db="EMBL/GenBank/DDBJ databases">
        <title>Pelteobagrus vachellii genome.</title>
        <authorList>
            <person name="Liu H."/>
        </authorList>
    </citation>
    <scope>NUCLEOTIDE SEQUENCE</scope>
    <source>
        <strain evidence="1">PRFRI_2022a</strain>
        <tissue evidence="1">Muscle</tissue>
    </source>
</reference>
<evidence type="ECO:0000313" key="1">
    <source>
        <dbReference type="EMBL" id="KAK2855427.1"/>
    </source>
</evidence>
<proteinExistence type="predicted"/>
<name>A0AA88NAT6_TACVA</name>